<dbReference type="InterPro" id="IPR036388">
    <property type="entry name" value="WH-like_DNA-bd_sf"/>
</dbReference>
<dbReference type="GO" id="GO:0003677">
    <property type="term" value="F:DNA binding"/>
    <property type="evidence" value="ECO:0007669"/>
    <property type="project" value="UniProtKB-KW"/>
</dbReference>
<dbReference type="CDD" id="cd05013">
    <property type="entry name" value="SIS_RpiR"/>
    <property type="match status" value="1"/>
</dbReference>
<dbReference type="PROSITE" id="PS51464">
    <property type="entry name" value="SIS"/>
    <property type="match status" value="1"/>
</dbReference>
<dbReference type="Gene3D" id="1.10.10.10">
    <property type="entry name" value="Winged helix-like DNA-binding domain superfamily/Winged helix DNA-binding domain"/>
    <property type="match status" value="1"/>
</dbReference>
<dbReference type="GO" id="GO:0097367">
    <property type="term" value="F:carbohydrate derivative binding"/>
    <property type="evidence" value="ECO:0007669"/>
    <property type="project" value="InterPro"/>
</dbReference>
<dbReference type="SUPFAM" id="SSF46689">
    <property type="entry name" value="Homeodomain-like"/>
    <property type="match status" value="1"/>
</dbReference>
<dbReference type="Gene3D" id="3.40.50.10490">
    <property type="entry name" value="Glucose-6-phosphate isomerase like protein, domain 1"/>
    <property type="match status" value="1"/>
</dbReference>
<reference evidence="6 7" key="1">
    <citation type="submission" date="2016-12" db="EMBL/GenBank/DDBJ databases">
        <authorList>
            <person name="Song W.-J."/>
            <person name="Kurnit D.M."/>
        </authorList>
    </citation>
    <scope>NUCLEOTIDE SEQUENCE [LARGE SCALE GENOMIC DNA]</scope>
    <source>
        <strain evidence="6 7">DSM 18488</strain>
    </source>
</reference>
<keyword evidence="2" id="KW-0238">DNA-binding</keyword>
<dbReference type="Proteomes" id="UP000184603">
    <property type="component" value="Unassembled WGS sequence"/>
</dbReference>
<dbReference type="Pfam" id="PF01418">
    <property type="entry name" value="HTH_6"/>
    <property type="match status" value="1"/>
</dbReference>
<dbReference type="InterPro" id="IPR000281">
    <property type="entry name" value="HTH_RpiR"/>
</dbReference>
<dbReference type="EMBL" id="FRFE01000023">
    <property type="protein sequence ID" value="SHO51150.1"/>
    <property type="molecule type" value="Genomic_DNA"/>
</dbReference>
<dbReference type="InterPro" id="IPR009057">
    <property type="entry name" value="Homeodomain-like_sf"/>
</dbReference>
<evidence type="ECO:0000313" key="6">
    <source>
        <dbReference type="EMBL" id="SHO51150.1"/>
    </source>
</evidence>
<evidence type="ECO:0000313" key="7">
    <source>
        <dbReference type="Proteomes" id="UP000184603"/>
    </source>
</evidence>
<dbReference type="RefSeq" id="WP_073615310.1">
    <property type="nucleotide sequence ID" value="NZ_FRFE01000023.1"/>
</dbReference>
<keyword evidence="7" id="KW-1185">Reference proteome</keyword>
<dbReference type="GO" id="GO:1901135">
    <property type="term" value="P:carbohydrate derivative metabolic process"/>
    <property type="evidence" value="ECO:0007669"/>
    <property type="project" value="InterPro"/>
</dbReference>
<keyword evidence="1" id="KW-0805">Transcription regulation</keyword>
<protein>
    <submittedName>
        <fullName evidence="6">Transcriptional regulator, RpiR family</fullName>
    </submittedName>
</protein>
<keyword evidence="3" id="KW-0804">Transcription</keyword>
<dbReference type="AlphaFoldDB" id="A0A1M7YEU6"/>
<dbReference type="Pfam" id="PF01380">
    <property type="entry name" value="SIS"/>
    <property type="match status" value="1"/>
</dbReference>
<gene>
    <name evidence="6" type="ORF">SAMN02745220_03873</name>
</gene>
<proteinExistence type="predicted"/>
<sequence>MTTDTIALIRNSLDSLRKSEKKVATCVLGDPKAVVTSSITELAEKSGTSEPTVIRFCRKLGLGGYMELRLNLARDLPSSKYIFENISTEDSLAGIAGKVINAHSEAISNTLNKLNLDDLEKAVQLLHSARRVEFYGFGGSAIVAKDAYHKFFRLGIPCAAQDDSHMQVMSAALLTPEDVIVAISHTGSSKDLIDSARIAAKSGAKVIGIVGNENAPLIKYCDIALSAHSQEAAILLAPMTSRLVQLAILDVLFVAVAMKNFHGTKDRLDRVKRSLVDKRH</sequence>
<dbReference type="InterPro" id="IPR035472">
    <property type="entry name" value="RpiR-like_SIS"/>
</dbReference>
<evidence type="ECO:0000256" key="2">
    <source>
        <dbReference type="ARBA" id="ARBA00023125"/>
    </source>
</evidence>
<organism evidence="6 7">
    <name type="scientific">Desulfopila aestuarii DSM 18488</name>
    <dbReference type="NCBI Taxonomy" id="1121416"/>
    <lineage>
        <taxon>Bacteria</taxon>
        <taxon>Pseudomonadati</taxon>
        <taxon>Thermodesulfobacteriota</taxon>
        <taxon>Desulfobulbia</taxon>
        <taxon>Desulfobulbales</taxon>
        <taxon>Desulfocapsaceae</taxon>
        <taxon>Desulfopila</taxon>
    </lineage>
</organism>
<dbReference type="InterPro" id="IPR001347">
    <property type="entry name" value="SIS_dom"/>
</dbReference>
<accession>A0A1M7YEU6</accession>
<dbReference type="GO" id="GO:0003700">
    <property type="term" value="F:DNA-binding transcription factor activity"/>
    <property type="evidence" value="ECO:0007669"/>
    <property type="project" value="InterPro"/>
</dbReference>
<evidence type="ECO:0000259" key="5">
    <source>
        <dbReference type="PROSITE" id="PS51464"/>
    </source>
</evidence>
<name>A0A1M7YEU6_9BACT</name>
<feature type="domain" description="HTH rpiR-type" evidence="4">
    <location>
        <begin position="3"/>
        <end position="79"/>
    </location>
</feature>
<evidence type="ECO:0000259" key="4">
    <source>
        <dbReference type="PROSITE" id="PS51071"/>
    </source>
</evidence>
<dbReference type="PROSITE" id="PS51071">
    <property type="entry name" value="HTH_RPIR"/>
    <property type="match status" value="1"/>
</dbReference>
<dbReference type="OrthoDB" id="257751at2"/>
<dbReference type="InterPro" id="IPR047640">
    <property type="entry name" value="RpiR-like"/>
</dbReference>
<evidence type="ECO:0000256" key="3">
    <source>
        <dbReference type="ARBA" id="ARBA00023163"/>
    </source>
</evidence>
<dbReference type="InterPro" id="IPR046348">
    <property type="entry name" value="SIS_dom_sf"/>
</dbReference>
<feature type="domain" description="SIS" evidence="5">
    <location>
        <begin position="122"/>
        <end position="262"/>
    </location>
</feature>
<dbReference type="PANTHER" id="PTHR30514">
    <property type="entry name" value="GLUCOKINASE"/>
    <property type="match status" value="1"/>
</dbReference>
<dbReference type="SUPFAM" id="SSF53697">
    <property type="entry name" value="SIS domain"/>
    <property type="match status" value="1"/>
</dbReference>
<dbReference type="STRING" id="1121416.SAMN02745220_03873"/>
<evidence type="ECO:0000256" key="1">
    <source>
        <dbReference type="ARBA" id="ARBA00023015"/>
    </source>
</evidence>
<dbReference type="PANTHER" id="PTHR30514:SF1">
    <property type="entry name" value="HTH-TYPE TRANSCRIPTIONAL REGULATOR HEXR-RELATED"/>
    <property type="match status" value="1"/>
</dbReference>